<protein>
    <submittedName>
        <fullName evidence="2">Uncharacterized protein</fullName>
    </submittedName>
</protein>
<dbReference type="Proteomes" id="UP001249851">
    <property type="component" value="Unassembled WGS sequence"/>
</dbReference>
<reference evidence="2" key="2">
    <citation type="journal article" date="2023" name="Science">
        <title>Genomic signatures of disease resistance in endangered staghorn corals.</title>
        <authorList>
            <person name="Vollmer S.V."/>
            <person name="Selwyn J.D."/>
            <person name="Despard B.A."/>
            <person name="Roesel C.L."/>
        </authorList>
    </citation>
    <scope>NUCLEOTIDE SEQUENCE</scope>
    <source>
        <strain evidence="2">K2</strain>
    </source>
</reference>
<accession>A0AAD9QYX6</accession>
<evidence type="ECO:0000313" key="3">
    <source>
        <dbReference type="Proteomes" id="UP001249851"/>
    </source>
</evidence>
<dbReference type="EMBL" id="JARQWQ010000008">
    <property type="protein sequence ID" value="KAK2570073.1"/>
    <property type="molecule type" value="Genomic_DNA"/>
</dbReference>
<feature type="region of interest" description="Disordered" evidence="1">
    <location>
        <begin position="269"/>
        <end position="291"/>
    </location>
</feature>
<sequence>MEKMSGNQALPPLQMAPLKNIHFSGRGSTRGCNRKHYMNRPRLLEGPALRAVQRYEAVPGGLAKSLEVLQNRFGQPFKIVRACIDTLTKGPAIAPQDKEGLQRYADIAQLPKWLQDKFREHLKRLECQGRLMPTFIDVVEFLNDRTDLVNHPFFASPPTEVKCSKQNEDRDKLKLCHQPILPQAVLRTTADSKELKTPNPATAPCVPSATHSIVVKCSKNGFASTVQNTCLNHASNPYDVKYRDAESLTTHCFTNQVQHEKMLIIKQTTPKSQTSQPLQHPCRVSKVPPSSTCRLQL</sequence>
<name>A0AAD9QYX6_ACRCE</name>
<comment type="caution">
    <text evidence="2">The sequence shown here is derived from an EMBL/GenBank/DDBJ whole genome shotgun (WGS) entry which is preliminary data.</text>
</comment>
<keyword evidence="3" id="KW-1185">Reference proteome</keyword>
<proteinExistence type="predicted"/>
<dbReference type="AlphaFoldDB" id="A0AAD9QYX6"/>
<evidence type="ECO:0000313" key="2">
    <source>
        <dbReference type="EMBL" id="KAK2570073.1"/>
    </source>
</evidence>
<organism evidence="2 3">
    <name type="scientific">Acropora cervicornis</name>
    <name type="common">Staghorn coral</name>
    <dbReference type="NCBI Taxonomy" id="6130"/>
    <lineage>
        <taxon>Eukaryota</taxon>
        <taxon>Metazoa</taxon>
        <taxon>Cnidaria</taxon>
        <taxon>Anthozoa</taxon>
        <taxon>Hexacorallia</taxon>
        <taxon>Scleractinia</taxon>
        <taxon>Astrocoeniina</taxon>
        <taxon>Acroporidae</taxon>
        <taxon>Acropora</taxon>
    </lineage>
</organism>
<evidence type="ECO:0000256" key="1">
    <source>
        <dbReference type="SAM" id="MobiDB-lite"/>
    </source>
</evidence>
<reference evidence="2" key="1">
    <citation type="journal article" date="2023" name="G3 (Bethesda)">
        <title>Whole genome assembly and annotation of the endangered Caribbean coral Acropora cervicornis.</title>
        <authorList>
            <person name="Selwyn J.D."/>
            <person name="Vollmer S.V."/>
        </authorList>
    </citation>
    <scope>NUCLEOTIDE SEQUENCE</scope>
    <source>
        <strain evidence="2">K2</strain>
    </source>
</reference>
<dbReference type="PANTHER" id="PTHR47331">
    <property type="entry name" value="PHD-TYPE DOMAIN-CONTAINING PROTEIN"/>
    <property type="match status" value="1"/>
</dbReference>
<feature type="compositionally biased region" description="Polar residues" evidence="1">
    <location>
        <begin position="269"/>
        <end position="278"/>
    </location>
</feature>
<gene>
    <name evidence="2" type="ORF">P5673_004818</name>
</gene>